<dbReference type="SUPFAM" id="SSF53850">
    <property type="entry name" value="Periplasmic binding protein-like II"/>
    <property type="match status" value="1"/>
</dbReference>
<dbReference type="GO" id="GO:0016740">
    <property type="term" value="F:transferase activity"/>
    <property type="evidence" value="ECO:0007669"/>
    <property type="project" value="UniProtKB-KW"/>
</dbReference>
<name>K9ZJ80_ANACC</name>
<sequence>MKIMLMGYYGYRNIGDDLFVQHLTNFFSKKEAVEKVFLICNDNYYEISSKKISLFHHFQLSKIKRLFLLWQSDCVAWGGGTLGLSSVPKNLSTLQTLAKLLGKRFCFLGIGLESMNAGEKQDVTNFFKQADLLYVRDNNSYELVKEKLKFTNSCCLGGDLAFLDLSYYEEFIHRTKTANSLSNISFSGKHWWGDSRAEFYAQQLIPLIEKYNSVIHLLPGHMGSEQNDNKFHELLKKYLPTQNCQLHSWDKPEDFLQILSQMDFHFGNRLHSIILADILGVPSIGISADPSKISNYINKTEMLSRERIVDFMEVLTIERIEKIFQEYKRPEEFIINESKTAQESLERIFHI</sequence>
<dbReference type="KEGG" id="acy:Anacy_3911"/>
<feature type="domain" description="Polysaccharide pyruvyl transferase" evidence="1">
    <location>
        <begin position="13"/>
        <end position="289"/>
    </location>
</feature>
<organism evidence="2 3">
    <name type="scientific">Anabaena cylindrica (strain ATCC 27899 / PCC 7122)</name>
    <dbReference type="NCBI Taxonomy" id="272123"/>
    <lineage>
        <taxon>Bacteria</taxon>
        <taxon>Bacillati</taxon>
        <taxon>Cyanobacteriota</taxon>
        <taxon>Cyanophyceae</taxon>
        <taxon>Nostocales</taxon>
        <taxon>Nostocaceae</taxon>
        <taxon>Anabaena</taxon>
    </lineage>
</organism>
<dbReference type="PANTHER" id="PTHR36836:SF1">
    <property type="entry name" value="COLANIC ACID BIOSYNTHESIS PROTEIN WCAK"/>
    <property type="match status" value="1"/>
</dbReference>
<dbReference type="PANTHER" id="PTHR36836">
    <property type="entry name" value="COLANIC ACID BIOSYNTHESIS PROTEIN WCAK"/>
    <property type="match status" value="1"/>
</dbReference>
<protein>
    <submittedName>
        <fullName evidence="2">Polysaccharide pyruvyl transferase</fullName>
    </submittedName>
</protein>
<evidence type="ECO:0000313" key="3">
    <source>
        <dbReference type="Proteomes" id="UP000010474"/>
    </source>
</evidence>
<dbReference type="RefSeq" id="WP_015215903.1">
    <property type="nucleotide sequence ID" value="NC_019771.1"/>
</dbReference>
<dbReference type="EMBL" id="CP003659">
    <property type="protein sequence ID" value="AFZ59283.1"/>
    <property type="molecule type" value="Genomic_DNA"/>
</dbReference>
<dbReference type="AlphaFoldDB" id="K9ZJ80"/>
<gene>
    <name evidence="2" type="ordered locus">Anacy_3911</name>
</gene>
<dbReference type="HOGENOM" id="CLU_066878_0_0_3"/>
<dbReference type="Pfam" id="PF04230">
    <property type="entry name" value="PS_pyruv_trans"/>
    <property type="match status" value="1"/>
</dbReference>
<dbReference type="eggNOG" id="COG2327">
    <property type="taxonomic scope" value="Bacteria"/>
</dbReference>
<evidence type="ECO:0000313" key="2">
    <source>
        <dbReference type="EMBL" id="AFZ59283.1"/>
    </source>
</evidence>
<dbReference type="InterPro" id="IPR007345">
    <property type="entry name" value="Polysacch_pyruvyl_Trfase"/>
</dbReference>
<dbReference type="OrthoDB" id="3199616at2"/>
<reference evidence="3" key="1">
    <citation type="journal article" date="2013" name="Proc. Natl. Acad. Sci. U.S.A.">
        <title>Improving the coverage of the cyanobacterial phylum using diversity-driven genome sequencing.</title>
        <authorList>
            <person name="Shih P.M."/>
            <person name="Wu D."/>
            <person name="Latifi A."/>
            <person name="Axen S.D."/>
            <person name="Fewer D.P."/>
            <person name="Talla E."/>
            <person name="Calteau A."/>
            <person name="Cai F."/>
            <person name="Tandeau de Marsac N."/>
            <person name="Rippka R."/>
            <person name="Herdman M."/>
            <person name="Sivonen K."/>
            <person name="Coursin T."/>
            <person name="Laurent T."/>
            <person name="Goodwin L."/>
            <person name="Nolan M."/>
            <person name="Davenport K.W."/>
            <person name="Han C.S."/>
            <person name="Rubin E.M."/>
            <person name="Eisen J.A."/>
            <person name="Woyke T."/>
            <person name="Gugger M."/>
            <person name="Kerfeld C.A."/>
        </authorList>
    </citation>
    <scope>NUCLEOTIDE SEQUENCE [LARGE SCALE GENOMIC DNA]</scope>
    <source>
        <strain evidence="3">ATCC 27899 / PCC 7122</strain>
    </source>
</reference>
<accession>K9ZJ80</accession>
<dbReference type="STRING" id="272123.Anacy_3911"/>
<keyword evidence="2" id="KW-0808">Transferase</keyword>
<keyword evidence="3" id="KW-1185">Reference proteome</keyword>
<dbReference type="PATRIC" id="fig|272123.3.peg.4249"/>
<dbReference type="Proteomes" id="UP000010474">
    <property type="component" value="Chromosome"/>
</dbReference>
<evidence type="ECO:0000259" key="1">
    <source>
        <dbReference type="Pfam" id="PF04230"/>
    </source>
</evidence>
<proteinExistence type="predicted"/>